<accession>A0A6J4SX82</accession>
<gene>
    <name evidence="2" type="ORF">AVDCRST_MAG62-321</name>
</gene>
<sequence>AHSSPAPHPRPVRLRRRHHCEHCGGCRHPAGESRLCRRRCRDHQPVGSRPEARPRAAQARGKSRQGAAPMAGAVPQADRGRPALPTAACQL</sequence>
<feature type="region of interest" description="Disordered" evidence="1">
    <location>
        <begin position="42"/>
        <end position="91"/>
    </location>
</feature>
<reference evidence="2" key="1">
    <citation type="submission" date="2020-02" db="EMBL/GenBank/DDBJ databases">
        <authorList>
            <person name="Meier V. D."/>
        </authorList>
    </citation>
    <scope>NUCLEOTIDE SEQUENCE</scope>
    <source>
        <strain evidence="2">AVDCRST_MAG62</strain>
    </source>
</reference>
<organism evidence="2">
    <name type="scientific">uncultured Sphingomonas sp</name>
    <dbReference type="NCBI Taxonomy" id="158754"/>
    <lineage>
        <taxon>Bacteria</taxon>
        <taxon>Pseudomonadati</taxon>
        <taxon>Pseudomonadota</taxon>
        <taxon>Alphaproteobacteria</taxon>
        <taxon>Sphingomonadales</taxon>
        <taxon>Sphingomonadaceae</taxon>
        <taxon>Sphingomonas</taxon>
        <taxon>environmental samples</taxon>
    </lineage>
</organism>
<name>A0A6J4SX82_9SPHN</name>
<dbReference type="EMBL" id="CADCWB010000043">
    <property type="protein sequence ID" value="CAA9507623.1"/>
    <property type="molecule type" value="Genomic_DNA"/>
</dbReference>
<feature type="non-terminal residue" evidence="2">
    <location>
        <position position="91"/>
    </location>
</feature>
<protein>
    <submittedName>
        <fullName evidence="2">Uncharacterized protein</fullName>
    </submittedName>
</protein>
<evidence type="ECO:0000256" key="1">
    <source>
        <dbReference type="SAM" id="MobiDB-lite"/>
    </source>
</evidence>
<evidence type="ECO:0000313" key="2">
    <source>
        <dbReference type="EMBL" id="CAA9507623.1"/>
    </source>
</evidence>
<dbReference type="AlphaFoldDB" id="A0A6J4SX82"/>
<feature type="non-terminal residue" evidence="2">
    <location>
        <position position="1"/>
    </location>
</feature>
<proteinExistence type="predicted"/>